<dbReference type="FunFam" id="3.30.980.10:FF:000004">
    <property type="entry name" value="Alanine--tRNA ligase, cytoplasmic"/>
    <property type="match status" value="1"/>
</dbReference>
<dbReference type="SUPFAM" id="SSF101353">
    <property type="entry name" value="Putative anticodon-binding domain of alanyl-tRNA synthetase (AlaRS)"/>
    <property type="match status" value="1"/>
</dbReference>
<gene>
    <name evidence="11" type="ORF">A3A71_03545</name>
</gene>
<accession>A0A1F5ECH9</accession>
<evidence type="ECO:0000256" key="5">
    <source>
        <dbReference type="ARBA" id="ARBA00022741"/>
    </source>
</evidence>
<evidence type="ECO:0000256" key="6">
    <source>
        <dbReference type="ARBA" id="ARBA00022840"/>
    </source>
</evidence>
<evidence type="ECO:0000256" key="2">
    <source>
        <dbReference type="ARBA" id="ARBA00013168"/>
    </source>
</evidence>
<dbReference type="SUPFAM" id="SSF55186">
    <property type="entry name" value="ThrRS/AlaRS common domain"/>
    <property type="match status" value="1"/>
</dbReference>
<dbReference type="InterPro" id="IPR045864">
    <property type="entry name" value="aa-tRNA-synth_II/BPL/LPL"/>
</dbReference>
<evidence type="ECO:0000256" key="9">
    <source>
        <dbReference type="ARBA" id="ARBA00023146"/>
    </source>
</evidence>
<protein>
    <recommendedName>
        <fullName evidence="2">alanine--tRNA ligase</fullName>
        <ecNumber evidence="2">6.1.1.7</ecNumber>
    </recommendedName>
</protein>
<dbReference type="GO" id="GO:0004813">
    <property type="term" value="F:alanine-tRNA ligase activity"/>
    <property type="evidence" value="ECO:0007669"/>
    <property type="project" value="UniProtKB-EC"/>
</dbReference>
<dbReference type="SUPFAM" id="SSF55681">
    <property type="entry name" value="Class II aaRS and biotin synthetases"/>
    <property type="match status" value="1"/>
</dbReference>
<dbReference type="GO" id="GO:0002161">
    <property type="term" value="F:aminoacyl-tRNA deacylase activity"/>
    <property type="evidence" value="ECO:0007669"/>
    <property type="project" value="TreeGrafter"/>
</dbReference>
<dbReference type="GO" id="GO:0006419">
    <property type="term" value="P:alanyl-tRNA aminoacylation"/>
    <property type="evidence" value="ECO:0007669"/>
    <property type="project" value="InterPro"/>
</dbReference>
<dbReference type="Pfam" id="PF07973">
    <property type="entry name" value="tRNA_SAD"/>
    <property type="match status" value="1"/>
</dbReference>
<evidence type="ECO:0000259" key="10">
    <source>
        <dbReference type="PROSITE" id="PS50860"/>
    </source>
</evidence>
<name>A0A1F5ECH9_9BACT</name>
<dbReference type="Pfam" id="PF01411">
    <property type="entry name" value="tRNA-synt_2c"/>
    <property type="match status" value="1"/>
</dbReference>
<evidence type="ECO:0000313" key="11">
    <source>
        <dbReference type="EMBL" id="OGD65129.1"/>
    </source>
</evidence>
<dbReference type="Gene3D" id="3.30.980.10">
    <property type="entry name" value="Threonyl-trna Synthetase, Chain A, domain 2"/>
    <property type="match status" value="1"/>
</dbReference>
<keyword evidence="6" id="KW-0067">ATP-binding</keyword>
<keyword evidence="9" id="KW-0030">Aminoacyl-tRNA synthetase</keyword>
<dbReference type="GO" id="GO:0005524">
    <property type="term" value="F:ATP binding"/>
    <property type="evidence" value="ECO:0007669"/>
    <property type="project" value="UniProtKB-KW"/>
</dbReference>
<dbReference type="InterPro" id="IPR012947">
    <property type="entry name" value="tRNA_SAD"/>
</dbReference>
<dbReference type="GO" id="GO:0005737">
    <property type="term" value="C:cytoplasm"/>
    <property type="evidence" value="ECO:0007669"/>
    <property type="project" value="InterPro"/>
</dbReference>
<sequence>MDITQVRQKFTEYFLGLGYVQGEPSKLVPENDPSVLYTTAGMQQFKNFYTRPEDAPASAIITTQPVMRTSDIAEVGDDTHLTMFEMLGNFRFGYASSFKMKQDALQEAWQFLTEELNIEPARLDFNIFAGDGDILPDTESEGILRSLGVKPRKSGREDTFWGPTGDEGPCGPAPEVYLDGVEIGTIVLNQYYQSADKKIRPLEKAGLDVGYGLERLAATLQGKSSIWEIEPFLGWTEMLKGADKKSARLIVDHLKAVIFVLSAGVKPGKNGREYIPRRLLARIFEAARNFDPDYSFLDVNANRLGAKISAYYLQAGYKLLPWRETAKSIEWEIIRYGHVMAKFERELEGFVASNRDHQASAEKFVFEQFTAQGVPIEVVRQKLATNEVKLDEKHLAELIEKHQATSRSGAVGIFKGGLADHEAQTVKHHTTHHLLLAALRQVLGNSIVQRGSNVTSERLRLDFNFDRKLTPEELKKVAAIVNEKIKADLPVVCEEMTKGQALKFGALAEFGQKYGESVSVYSIGGFSKELCGGPHVEKTGLLGRFEILKEEASSQGIRRIKARVC</sequence>
<dbReference type="InterPro" id="IPR002318">
    <property type="entry name" value="Ala-tRNA-lgiase_IIc"/>
</dbReference>
<dbReference type="PANTHER" id="PTHR11777:SF9">
    <property type="entry name" value="ALANINE--TRNA LIGASE, CYTOPLASMIC"/>
    <property type="match status" value="1"/>
</dbReference>
<organism evidence="11 12">
    <name type="scientific">Candidatus Berkelbacteria bacterium RIFCSPLOWO2_01_FULL_50_28</name>
    <dbReference type="NCBI Taxonomy" id="1797471"/>
    <lineage>
        <taxon>Bacteria</taxon>
        <taxon>Candidatus Berkelbacteria</taxon>
    </lineage>
</organism>
<evidence type="ECO:0000256" key="3">
    <source>
        <dbReference type="ARBA" id="ARBA00022555"/>
    </source>
</evidence>
<dbReference type="EC" id="6.1.1.7" evidence="2"/>
<feature type="domain" description="Alanyl-transfer RNA synthetases family profile" evidence="10">
    <location>
        <begin position="1"/>
        <end position="565"/>
    </location>
</feature>
<dbReference type="InterPro" id="IPR050058">
    <property type="entry name" value="Ala-tRNA_ligase"/>
</dbReference>
<dbReference type="Proteomes" id="UP000177481">
    <property type="component" value="Unassembled WGS sequence"/>
</dbReference>
<dbReference type="STRING" id="1797471.A3A71_03545"/>
<dbReference type="InterPro" id="IPR018163">
    <property type="entry name" value="Thr/Ala-tRNA-synth_IIc_edit"/>
</dbReference>
<keyword evidence="3" id="KW-0820">tRNA-binding</keyword>
<keyword evidence="4" id="KW-0436">Ligase</keyword>
<reference evidence="11 12" key="1">
    <citation type="journal article" date="2016" name="Nat. Commun.">
        <title>Thousands of microbial genomes shed light on interconnected biogeochemical processes in an aquifer system.</title>
        <authorList>
            <person name="Anantharaman K."/>
            <person name="Brown C.T."/>
            <person name="Hug L.A."/>
            <person name="Sharon I."/>
            <person name="Castelle C.J."/>
            <person name="Probst A.J."/>
            <person name="Thomas B.C."/>
            <person name="Singh A."/>
            <person name="Wilkins M.J."/>
            <person name="Karaoz U."/>
            <person name="Brodie E.L."/>
            <person name="Williams K.H."/>
            <person name="Hubbard S.S."/>
            <person name="Banfield J.F."/>
        </authorList>
    </citation>
    <scope>NUCLEOTIDE SEQUENCE [LARGE SCALE GENOMIC DNA]</scope>
</reference>
<keyword evidence="7" id="KW-0694">RNA-binding</keyword>
<keyword evidence="5" id="KW-0547">Nucleotide-binding</keyword>
<proteinExistence type="inferred from homology"/>
<dbReference type="PROSITE" id="PS50860">
    <property type="entry name" value="AA_TRNA_LIGASE_II_ALA"/>
    <property type="match status" value="1"/>
</dbReference>
<dbReference type="InterPro" id="IPR018164">
    <property type="entry name" value="Ala-tRNA-synth_IIc_N"/>
</dbReference>
<comment type="similarity">
    <text evidence="1">Belongs to the class-II aminoacyl-tRNA synthetase family.</text>
</comment>
<evidence type="ECO:0000256" key="1">
    <source>
        <dbReference type="ARBA" id="ARBA00008226"/>
    </source>
</evidence>
<dbReference type="InterPro" id="IPR018162">
    <property type="entry name" value="Ala-tRNA-ligase_IIc_anticod-bd"/>
</dbReference>
<evidence type="ECO:0000313" key="12">
    <source>
        <dbReference type="Proteomes" id="UP000177481"/>
    </source>
</evidence>
<dbReference type="SMART" id="SM00863">
    <property type="entry name" value="tRNA_SAD"/>
    <property type="match status" value="1"/>
</dbReference>
<keyword evidence="8" id="KW-0648">Protein biosynthesis</keyword>
<dbReference type="Gene3D" id="3.30.54.20">
    <property type="match status" value="1"/>
</dbReference>
<evidence type="ECO:0000256" key="7">
    <source>
        <dbReference type="ARBA" id="ARBA00022884"/>
    </source>
</evidence>
<dbReference type="Gene3D" id="3.30.930.10">
    <property type="entry name" value="Bira Bifunctional Protein, Domain 2"/>
    <property type="match status" value="1"/>
</dbReference>
<evidence type="ECO:0000256" key="4">
    <source>
        <dbReference type="ARBA" id="ARBA00022598"/>
    </source>
</evidence>
<dbReference type="EMBL" id="MEZX01000001">
    <property type="protein sequence ID" value="OGD65129.1"/>
    <property type="molecule type" value="Genomic_DNA"/>
</dbReference>
<evidence type="ECO:0000256" key="8">
    <source>
        <dbReference type="ARBA" id="ARBA00022917"/>
    </source>
</evidence>
<dbReference type="GO" id="GO:0000049">
    <property type="term" value="F:tRNA binding"/>
    <property type="evidence" value="ECO:0007669"/>
    <property type="project" value="UniProtKB-KW"/>
</dbReference>
<comment type="caution">
    <text evidence="11">The sequence shown here is derived from an EMBL/GenBank/DDBJ whole genome shotgun (WGS) entry which is preliminary data.</text>
</comment>
<dbReference type="AlphaFoldDB" id="A0A1F5ECH9"/>
<dbReference type="PRINTS" id="PR00980">
    <property type="entry name" value="TRNASYNTHALA"/>
</dbReference>
<dbReference type="PANTHER" id="PTHR11777">
    <property type="entry name" value="ALANYL-TRNA SYNTHETASE"/>
    <property type="match status" value="1"/>
</dbReference>
<dbReference type="InterPro" id="IPR018165">
    <property type="entry name" value="Ala-tRNA-synth_IIc_core"/>
</dbReference>